<organism evidence="2 3">
    <name type="scientific">Drosophila navojoa</name>
    <name type="common">Fruit fly</name>
    <dbReference type="NCBI Taxonomy" id="7232"/>
    <lineage>
        <taxon>Eukaryota</taxon>
        <taxon>Metazoa</taxon>
        <taxon>Ecdysozoa</taxon>
        <taxon>Arthropoda</taxon>
        <taxon>Hexapoda</taxon>
        <taxon>Insecta</taxon>
        <taxon>Pterygota</taxon>
        <taxon>Neoptera</taxon>
        <taxon>Endopterygota</taxon>
        <taxon>Diptera</taxon>
        <taxon>Brachycera</taxon>
        <taxon>Muscomorpha</taxon>
        <taxon>Ephydroidea</taxon>
        <taxon>Drosophilidae</taxon>
        <taxon>Drosophila</taxon>
    </lineage>
</organism>
<evidence type="ECO:0000313" key="3">
    <source>
        <dbReference type="Proteomes" id="UP000295192"/>
    </source>
</evidence>
<dbReference type="STRING" id="7232.A0A484BLV9"/>
<comment type="caution">
    <text evidence="2">The sequence shown here is derived from an EMBL/GenBank/DDBJ whole genome shotgun (WGS) entry which is preliminary data.</text>
</comment>
<dbReference type="AlphaFoldDB" id="A0A484BLV9"/>
<dbReference type="Proteomes" id="UP000295192">
    <property type="component" value="Unassembled WGS sequence"/>
</dbReference>
<dbReference type="EMBL" id="LSRL02000027">
    <property type="protein sequence ID" value="TDG49020.1"/>
    <property type="molecule type" value="Genomic_DNA"/>
</dbReference>
<keyword evidence="3" id="KW-1185">Reference proteome</keyword>
<dbReference type="Pfam" id="PF13164">
    <property type="entry name" value="Diedel"/>
    <property type="match status" value="1"/>
</dbReference>
<gene>
    <name evidence="2" type="ORF">AWZ03_004505</name>
</gene>
<dbReference type="InterPro" id="IPR025061">
    <property type="entry name" value="Diedel"/>
</dbReference>
<name>A0A484BLV9_DRONA</name>
<sequence>MRNTSTILLAAALCVLALVGNARADCCRRTKNVSFTVESGRCKDVGGVNSSISTCTITICADGTRLIGSYCGHYSCNLFGCNCGGGCLKGKWEKNFIERHPKYKIRILSSKWN</sequence>
<reference evidence="2 3" key="1">
    <citation type="journal article" date="2019" name="J. Hered.">
        <title>An Improved Genome Assembly for Drosophila navojoa, the Basal Species in the mojavensis Cluster.</title>
        <authorList>
            <person name="Vanderlinde T."/>
            <person name="Dupim E.G."/>
            <person name="Nazario-Yepiz N.O."/>
            <person name="Carvalho A.B."/>
        </authorList>
    </citation>
    <scope>NUCLEOTIDE SEQUENCE [LARGE SCALE GENOMIC DNA]</scope>
    <source>
        <strain evidence="2">Navoj_Jal97</strain>
        <tissue evidence="2">Whole organism</tissue>
    </source>
</reference>
<dbReference type="OMA" id="CCTSREL"/>
<evidence type="ECO:0000313" key="2">
    <source>
        <dbReference type="EMBL" id="TDG49020.1"/>
    </source>
</evidence>
<feature type="chain" id="PRO_5019716131" description="Protein Diedel" evidence="1">
    <location>
        <begin position="25"/>
        <end position="113"/>
    </location>
</feature>
<protein>
    <recommendedName>
        <fullName evidence="4">Protein Diedel</fullName>
    </recommendedName>
</protein>
<evidence type="ECO:0008006" key="4">
    <source>
        <dbReference type="Google" id="ProtNLM"/>
    </source>
</evidence>
<feature type="signal peptide" evidence="1">
    <location>
        <begin position="1"/>
        <end position="24"/>
    </location>
</feature>
<keyword evidence="1" id="KW-0732">Signal</keyword>
<proteinExistence type="predicted"/>
<dbReference type="Gene3D" id="3.30.70.2800">
    <property type="match status" value="1"/>
</dbReference>
<evidence type="ECO:0000256" key="1">
    <source>
        <dbReference type="SAM" id="SignalP"/>
    </source>
</evidence>
<accession>A0A484BLV9</accession>